<dbReference type="InterPro" id="IPR012373">
    <property type="entry name" value="Ferrdict_sens_TM"/>
</dbReference>
<dbReference type="InterPro" id="IPR006860">
    <property type="entry name" value="FecR"/>
</dbReference>
<evidence type="ECO:0000256" key="1">
    <source>
        <dbReference type="SAM" id="Phobius"/>
    </source>
</evidence>
<accession>A0A979G5G5</accession>
<keyword evidence="1" id="KW-0472">Membrane</keyword>
<feature type="domain" description="Protein FecR C-terminal" evidence="3">
    <location>
        <begin position="257"/>
        <end position="324"/>
    </location>
</feature>
<dbReference type="RefSeq" id="WP_012791191.1">
    <property type="nucleotide sequence ID" value="NC_013132.1"/>
</dbReference>
<organism evidence="4 5">
    <name type="scientific">Chitinophaga pinensis (strain ATCC 43595 / DSM 2588 / LMG 13176 / NBRC 15968 / NCIMB 11800 / UQM 2034)</name>
    <dbReference type="NCBI Taxonomy" id="485918"/>
    <lineage>
        <taxon>Bacteria</taxon>
        <taxon>Pseudomonadati</taxon>
        <taxon>Bacteroidota</taxon>
        <taxon>Chitinophagia</taxon>
        <taxon>Chitinophagales</taxon>
        <taxon>Chitinophagaceae</taxon>
        <taxon>Chitinophaga</taxon>
    </lineage>
</organism>
<dbReference type="InterPro" id="IPR032508">
    <property type="entry name" value="FecR_C"/>
</dbReference>
<reference evidence="4 5" key="2">
    <citation type="journal article" date="2010" name="Stand. Genomic Sci.">
        <title>Complete genome sequence of Chitinophaga pinensis type strain (UQM 2034).</title>
        <authorList>
            <person name="Glavina Del Rio T."/>
            <person name="Abt B."/>
            <person name="Spring S."/>
            <person name="Lapidus A."/>
            <person name="Nolan M."/>
            <person name="Tice H."/>
            <person name="Copeland A."/>
            <person name="Cheng J.F."/>
            <person name="Chen F."/>
            <person name="Bruce D."/>
            <person name="Goodwin L."/>
            <person name="Pitluck S."/>
            <person name="Ivanova N."/>
            <person name="Mavromatis K."/>
            <person name="Mikhailova N."/>
            <person name="Pati A."/>
            <person name="Chen A."/>
            <person name="Palaniappan K."/>
            <person name="Land M."/>
            <person name="Hauser L."/>
            <person name="Chang Y.J."/>
            <person name="Jeffries C.D."/>
            <person name="Chain P."/>
            <person name="Saunders E."/>
            <person name="Detter J.C."/>
            <person name="Brettin T."/>
            <person name="Rohde M."/>
            <person name="Goker M."/>
            <person name="Bristow J."/>
            <person name="Eisen J.A."/>
            <person name="Markowitz V."/>
            <person name="Hugenholtz P."/>
            <person name="Kyrpides N.C."/>
            <person name="Klenk H.P."/>
            <person name="Lucas S."/>
        </authorList>
    </citation>
    <scope>NUCLEOTIDE SEQUENCE [LARGE SCALE GENOMIC DNA]</scope>
    <source>
        <strain evidence="5">ATCC 43595 / DSM 2588 / LMG 13176 / NBRC 15968 / NCIMB 11800 / UQM 2034</strain>
    </source>
</reference>
<dbReference type="Gene3D" id="2.60.120.1440">
    <property type="match status" value="1"/>
</dbReference>
<dbReference type="KEGG" id="cpi:Cpin_3554"/>
<dbReference type="PANTHER" id="PTHR30273:SF2">
    <property type="entry name" value="PROTEIN FECR"/>
    <property type="match status" value="1"/>
</dbReference>
<dbReference type="Pfam" id="PF16344">
    <property type="entry name" value="FecR_C"/>
    <property type="match status" value="1"/>
</dbReference>
<protein>
    <submittedName>
        <fullName evidence="4">Anti-FecI sigma factor, FecR</fullName>
    </submittedName>
</protein>
<dbReference type="AlphaFoldDB" id="A0A979G5G5"/>
<keyword evidence="1" id="KW-0812">Transmembrane</keyword>
<dbReference type="Pfam" id="PF04773">
    <property type="entry name" value="FecR"/>
    <property type="match status" value="1"/>
</dbReference>
<gene>
    <name evidence="4" type="ordered locus">Cpin_3554</name>
</gene>
<evidence type="ECO:0000259" key="2">
    <source>
        <dbReference type="Pfam" id="PF04773"/>
    </source>
</evidence>
<feature type="transmembrane region" description="Helical" evidence="1">
    <location>
        <begin position="85"/>
        <end position="105"/>
    </location>
</feature>
<keyword evidence="1" id="KW-1133">Transmembrane helix</keyword>
<dbReference type="PIRSF" id="PIRSF018266">
    <property type="entry name" value="FecR"/>
    <property type="match status" value="1"/>
</dbReference>
<evidence type="ECO:0000313" key="4">
    <source>
        <dbReference type="EMBL" id="ACU61018.1"/>
    </source>
</evidence>
<dbReference type="GO" id="GO:0016989">
    <property type="term" value="F:sigma factor antagonist activity"/>
    <property type="evidence" value="ECO:0007669"/>
    <property type="project" value="TreeGrafter"/>
</dbReference>
<dbReference type="OrthoDB" id="710152at2"/>
<evidence type="ECO:0000259" key="3">
    <source>
        <dbReference type="Pfam" id="PF16344"/>
    </source>
</evidence>
<dbReference type="PANTHER" id="PTHR30273">
    <property type="entry name" value="PERIPLASMIC SIGNAL SENSOR AND SIGMA FACTOR ACTIVATOR FECR-RELATED"/>
    <property type="match status" value="1"/>
</dbReference>
<sequence>MIHHPPGRAQLIAYFEGKITDAASREAIEAYIAADTDPLLVQACMQTAWKHIPEADVPQSTPADWDQFRMMAGIRTSPKRFLRPMLAAAATLLLLLSVSYIYFILRKPAVNTPLAWQEITAGPRELRTIRLPDGSDLTLFPGSTVSYNNEYNKHARAIRLKGRAYFNVATVADKPFTVSAGNYTTQVLGTSFEIFERPQRQELSVVLVSGKVRLLNAQQQPLSELRPDQQMTIHTDNARFNILPVAAKTMVAWTTGKLSYDQATLADVCRELEKWYGVNITIQRPALEKKRITADFEHLSLTAVLHILSETAGFNYKEKDNHIAVY</sequence>
<proteinExistence type="predicted"/>
<dbReference type="Proteomes" id="UP000002215">
    <property type="component" value="Chromosome"/>
</dbReference>
<dbReference type="EMBL" id="CP001699">
    <property type="protein sequence ID" value="ACU61018.1"/>
    <property type="molecule type" value="Genomic_DNA"/>
</dbReference>
<evidence type="ECO:0000313" key="5">
    <source>
        <dbReference type="Proteomes" id="UP000002215"/>
    </source>
</evidence>
<dbReference type="Gene3D" id="3.55.50.30">
    <property type="match status" value="1"/>
</dbReference>
<feature type="domain" description="FecR protein" evidence="2">
    <location>
        <begin position="118"/>
        <end position="213"/>
    </location>
</feature>
<reference evidence="5" key="1">
    <citation type="submission" date="2009-08" db="EMBL/GenBank/DDBJ databases">
        <title>The complete genome of Chitinophaga pinensis DSM 2588.</title>
        <authorList>
            <consortium name="US DOE Joint Genome Institute (JGI-PGF)"/>
            <person name="Lucas S."/>
            <person name="Copeland A."/>
            <person name="Lapidus A."/>
            <person name="Glavina del Rio T."/>
            <person name="Dalin E."/>
            <person name="Tice H."/>
            <person name="Bruce D."/>
            <person name="Goodwin L."/>
            <person name="Pitluck S."/>
            <person name="Kyrpides N."/>
            <person name="Mavromatis K."/>
            <person name="Ivanova N."/>
            <person name="Mikhailova N."/>
            <person name="Sims D."/>
            <person name="Meinche L."/>
            <person name="Brettin T."/>
            <person name="Detter J.C."/>
            <person name="Han C."/>
            <person name="Larimer F."/>
            <person name="Land M."/>
            <person name="Hauser L."/>
            <person name="Markowitz V."/>
            <person name="Cheng J.-F."/>
            <person name="Hugenholtz P."/>
            <person name="Woyke T."/>
            <person name="Wu D."/>
            <person name="Spring S."/>
            <person name="Klenk H.-P."/>
            <person name="Eisen J.A."/>
        </authorList>
    </citation>
    <scope>NUCLEOTIDE SEQUENCE [LARGE SCALE GENOMIC DNA]</scope>
    <source>
        <strain evidence="5">ATCC 43595 / DSM 2588 / LMG 13176 / NBRC 15968 / NCIMB 11800 / UQM 2034</strain>
    </source>
</reference>
<name>A0A979G5G5_CHIPD</name>